<dbReference type="EMBL" id="CAJNOB010000001">
    <property type="protein sequence ID" value="CAF0689196.1"/>
    <property type="molecule type" value="Genomic_DNA"/>
</dbReference>
<protein>
    <submittedName>
        <fullName evidence="1">Uncharacterized protein</fullName>
    </submittedName>
</protein>
<evidence type="ECO:0000313" key="1">
    <source>
        <dbReference type="EMBL" id="CAF0689196.1"/>
    </source>
</evidence>
<proteinExistence type="predicted"/>
<evidence type="ECO:0000313" key="2">
    <source>
        <dbReference type="Proteomes" id="UP000663859"/>
    </source>
</evidence>
<name>A0A8J2BLK4_9BACT</name>
<organism evidence="1 2">
    <name type="scientific">Candidatus Methylacidithermus pantelleriae</name>
    <dbReference type="NCBI Taxonomy" id="2744239"/>
    <lineage>
        <taxon>Bacteria</taxon>
        <taxon>Pseudomonadati</taxon>
        <taxon>Verrucomicrobiota</taxon>
        <taxon>Methylacidiphilae</taxon>
        <taxon>Methylacidiphilales</taxon>
        <taxon>Methylacidiphilaceae</taxon>
        <taxon>Candidatus Methylacidithermus</taxon>
    </lineage>
</organism>
<dbReference type="AlphaFoldDB" id="A0A8J2BLK4"/>
<gene>
    <name evidence="1" type="ORF">MPNT_10142</name>
</gene>
<comment type="caution">
    <text evidence="1">The sequence shown here is derived from an EMBL/GenBank/DDBJ whole genome shotgun (WGS) entry which is preliminary data.</text>
</comment>
<sequence length="46" mass="4806">MDGVLLAFSTGLAYLPEALTFVVASPGLVEKCVGSMCEKIVHSSFS</sequence>
<accession>A0A8J2BLK4</accession>
<reference evidence="1" key="1">
    <citation type="submission" date="2021-02" db="EMBL/GenBank/DDBJ databases">
        <authorList>
            <person name="Cremers G."/>
            <person name="Picone N."/>
        </authorList>
    </citation>
    <scope>NUCLEOTIDE SEQUENCE</scope>
    <source>
        <strain evidence="1">PQ17</strain>
    </source>
</reference>
<keyword evidence="2" id="KW-1185">Reference proteome</keyword>
<dbReference type="Proteomes" id="UP000663859">
    <property type="component" value="Unassembled WGS sequence"/>
</dbReference>